<keyword evidence="2" id="KW-1185">Reference proteome</keyword>
<dbReference type="Proteomes" id="UP000219669">
    <property type="component" value="Unassembled WGS sequence"/>
</dbReference>
<reference evidence="1 2" key="1">
    <citation type="submission" date="2017-09" db="EMBL/GenBank/DDBJ databases">
        <authorList>
            <person name="Ehlers B."/>
            <person name="Leendertz F.H."/>
        </authorList>
    </citation>
    <scope>NUCLEOTIDE SEQUENCE [LARGE SCALE GENOMIC DNA]</scope>
    <source>
        <strain evidence="1 2">DSM 16848</strain>
    </source>
</reference>
<organism evidence="1 2">
    <name type="scientific">Alysiella filiformis DSM 16848</name>
    <dbReference type="NCBI Taxonomy" id="1120981"/>
    <lineage>
        <taxon>Bacteria</taxon>
        <taxon>Pseudomonadati</taxon>
        <taxon>Pseudomonadota</taxon>
        <taxon>Betaproteobacteria</taxon>
        <taxon>Neisseriales</taxon>
        <taxon>Neisseriaceae</taxon>
        <taxon>Alysiella</taxon>
    </lineage>
</organism>
<gene>
    <name evidence="1" type="ORF">SAMN02746062_00128</name>
</gene>
<dbReference type="OrthoDB" id="8611586at2"/>
<dbReference type="RefSeq" id="WP_097113285.1">
    <property type="nucleotide sequence ID" value="NZ_CP083931.1"/>
</dbReference>
<dbReference type="AlphaFoldDB" id="A0A286E233"/>
<evidence type="ECO:0000313" key="2">
    <source>
        <dbReference type="Proteomes" id="UP000219669"/>
    </source>
</evidence>
<sequence length="103" mass="11871">MQKIYQNARLTGIRHIHTEDKLVLSFDNAPEREFTSVVDFVMHGFYPHNILFDLYEYDLSTLPPRIAAEFPNLSYYMHSGDNWQIFYLSPQAGLGGVIVCATL</sequence>
<proteinExistence type="predicted"/>
<name>A0A286E233_9NEIS</name>
<dbReference type="EMBL" id="OCNF01000001">
    <property type="protein sequence ID" value="SOD64954.1"/>
    <property type="molecule type" value="Genomic_DNA"/>
</dbReference>
<evidence type="ECO:0000313" key="1">
    <source>
        <dbReference type="EMBL" id="SOD64954.1"/>
    </source>
</evidence>
<protein>
    <submittedName>
        <fullName evidence="1">Uncharacterized protein</fullName>
    </submittedName>
</protein>
<accession>A0A286E233</accession>